<protein>
    <recommendedName>
        <fullName evidence="6">Polymerase nucleotidyl transferase domain-containing protein</fullName>
    </recommendedName>
</protein>
<dbReference type="Pfam" id="PF26180">
    <property type="entry name" value="PAP-OAS1"/>
    <property type="match status" value="1"/>
</dbReference>
<dbReference type="InterPro" id="IPR058920">
    <property type="entry name" value="PAP-OAS1-bd-rel"/>
</dbReference>
<dbReference type="InterPro" id="IPR058921">
    <property type="entry name" value="PAP/OAS1-rel"/>
</dbReference>
<dbReference type="Proteomes" id="UP000685013">
    <property type="component" value="Chromosome 1"/>
</dbReference>
<dbReference type="InterPro" id="IPR054708">
    <property type="entry name" value="MTPAP-like_central"/>
</dbReference>
<dbReference type="AlphaFoldDB" id="A0AAV6P4J5"/>
<evidence type="ECO:0000259" key="2">
    <source>
        <dbReference type="Pfam" id="PF22600"/>
    </source>
</evidence>
<dbReference type="CDD" id="cd05402">
    <property type="entry name" value="NT_PAP_TUTase"/>
    <property type="match status" value="1"/>
</dbReference>
<dbReference type="EMBL" id="JAGKQH010000001">
    <property type="protein sequence ID" value="KAG6607368.1"/>
    <property type="molecule type" value="Genomic_DNA"/>
</dbReference>
<dbReference type="Pfam" id="PF22600">
    <property type="entry name" value="MTPAP-like_central"/>
    <property type="match status" value="1"/>
</dbReference>
<feature type="compositionally biased region" description="Polar residues" evidence="1">
    <location>
        <begin position="638"/>
        <end position="668"/>
    </location>
</feature>
<feature type="region of interest" description="Disordered" evidence="1">
    <location>
        <begin position="685"/>
        <end position="804"/>
    </location>
</feature>
<feature type="domain" description="Poly(A) RNA polymerase mitochondrial-like central palm" evidence="2">
    <location>
        <begin position="56"/>
        <end position="173"/>
    </location>
</feature>
<dbReference type="PANTHER" id="PTHR45979">
    <property type="entry name" value="PAP/OAS1 SUBSTRATE-BINDING DOMAIN SUPERFAMILY"/>
    <property type="match status" value="1"/>
</dbReference>
<gene>
    <name evidence="4" type="ORF">SDJN03_00710</name>
</gene>
<feature type="region of interest" description="Disordered" evidence="1">
    <location>
        <begin position="619"/>
        <end position="668"/>
    </location>
</feature>
<organism evidence="4 5">
    <name type="scientific">Cucurbita argyrosperma subsp. sororia</name>
    <dbReference type="NCBI Taxonomy" id="37648"/>
    <lineage>
        <taxon>Eukaryota</taxon>
        <taxon>Viridiplantae</taxon>
        <taxon>Streptophyta</taxon>
        <taxon>Embryophyta</taxon>
        <taxon>Tracheophyta</taxon>
        <taxon>Spermatophyta</taxon>
        <taxon>Magnoliopsida</taxon>
        <taxon>eudicotyledons</taxon>
        <taxon>Gunneridae</taxon>
        <taxon>Pentapetalae</taxon>
        <taxon>rosids</taxon>
        <taxon>fabids</taxon>
        <taxon>Cucurbitales</taxon>
        <taxon>Cucurbitaceae</taxon>
        <taxon>Cucurbiteae</taxon>
        <taxon>Cucurbita</taxon>
    </lineage>
</organism>
<evidence type="ECO:0000259" key="3">
    <source>
        <dbReference type="Pfam" id="PF26180"/>
    </source>
</evidence>
<evidence type="ECO:0000313" key="5">
    <source>
        <dbReference type="Proteomes" id="UP000685013"/>
    </source>
</evidence>
<evidence type="ECO:0000256" key="1">
    <source>
        <dbReference type="SAM" id="MobiDB-lite"/>
    </source>
</evidence>
<comment type="caution">
    <text evidence="4">The sequence shown here is derived from an EMBL/GenBank/DDBJ whole genome shotgun (WGS) entry which is preliminary data.</text>
</comment>
<feature type="compositionally biased region" description="Low complexity" evidence="1">
    <location>
        <begin position="764"/>
        <end position="773"/>
    </location>
</feature>
<sequence length="810" mass="89885">MSDLQVCSPRHHGILLGGDYSCPHLSRLPFPTLNSDPSLITSENWLRAENTAGCILRRIQPTCVAEQKRQEIVDYVQGLIRTRIGCEVFPYGSVPLKTYIPDGDIDLTAICCANTESAVVSDVHTVLKEQEINGASQFEVKDVHCIDAEVKLVKCVVQNIVVDISFNQLGGLSTLCFLERVDRIAGKDHLFKRSIILLKAWCYYESRILGAHHGLISTYALETLVLYIFHLFHGSLHSPLAVLYRFLEYFSVFDWENYCISLQGPVSKSSLPDIVAETPENGGHELLLRDDFLRNCMEMYSISSGRSEPSLRGFTLKHLNIIDPLKENNNLGRSVSRGNFYRIRSAFKYGARKLGWILLLPEERMEAELKKFFANTLDRHCWTNAEFPTSDARLGVSVQSSAPLKTYFQDKACLEPTLRIRDEKALVIESSFTKLCLLGRKVARNVQKPETAVVLDTSGTNDTPKSSSLLSNQTNAVLENTYRAPQNGFLGLLGSQMTKDCFNNDGVKGFNERCNGGLGSFDDVGKLLDLCGDYDSCFKNLRYSQICDKYNISPPTLPLSPPMSPHRQRNYPWTATHQSQIRNPNVPTGIEQNGFAMGLQSNPVNNFGTVFEEKRRPQGIGTYFPRTNTCTYRDRQSQAKGKSQGQMTRSQLPRLDCSNNQSSATPQELSIYTGGGLEFSEAEFPVLGNGKTGSSGSPPPPLSYLSRWKTPHGSSSNDSWPHDEVVEPWPINPEPCDATIPEASSSSSSSSSPSEQVVTSDLQGSSSSGIGSSATEGLKREEENNQESFTNFNEELRAGSDDVWGLIPIL</sequence>
<accession>A0AAV6P4J5</accession>
<keyword evidence="5" id="KW-1185">Reference proteome</keyword>
<evidence type="ECO:0008006" key="6">
    <source>
        <dbReference type="Google" id="ProtNLM"/>
    </source>
</evidence>
<evidence type="ECO:0000313" key="4">
    <source>
        <dbReference type="EMBL" id="KAG6607368.1"/>
    </source>
</evidence>
<reference evidence="4 5" key="1">
    <citation type="journal article" date="2021" name="Hortic Res">
        <title>The domestication of Cucurbita argyrosperma as revealed by the genome of its wild relative.</title>
        <authorList>
            <person name="Barrera-Redondo J."/>
            <person name="Sanchez-de la Vega G."/>
            <person name="Aguirre-Liguori J.A."/>
            <person name="Castellanos-Morales G."/>
            <person name="Gutierrez-Guerrero Y.T."/>
            <person name="Aguirre-Dugua X."/>
            <person name="Aguirre-Planter E."/>
            <person name="Tenaillon M.I."/>
            <person name="Lira-Saade R."/>
            <person name="Eguiarte L.E."/>
        </authorList>
    </citation>
    <scope>NUCLEOTIDE SEQUENCE [LARGE SCALE GENOMIC DNA]</scope>
    <source>
        <strain evidence="4">JBR-2021</strain>
    </source>
</reference>
<proteinExistence type="predicted"/>
<feature type="non-terminal residue" evidence="4">
    <location>
        <position position="1"/>
    </location>
</feature>
<dbReference type="PANTHER" id="PTHR45979:SF31">
    <property type="entry name" value="POLYMERASE NUCLEOTIDYL TRANSFERASE DOMAIN-CONTAINING PROTEIN"/>
    <property type="match status" value="1"/>
</dbReference>
<name>A0AAV6P4J5_9ROSI</name>
<feature type="domain" description="PAP/OAS1 substrate-binding-related" evidence="3">
    <location>
        <begin position="186"/>
        <end position="377"/>
    </location>
</feature>
<feature type="compositionally biased region" description="Low complexity" evidence="1">
    <location>
        <begin position="744"/>
        <end position="754"/>
    </location>
</feature>